<gene>
    <name evidence="2" type="ORF">AVEN_271754_1</name>
</gene>
<dbReference type="AlphaFoldDB" id="A0A4Y2X3B0"/>
<proteinExistence type="predicted"/>
<keyword evidence="3" id="KW-1185">Reference proteome</keyword>
<feature type="compositionally biased region" description="Basic and acidic residues" evidence="1">
    <location>
        <begin position="62"/>
        <end position="72"/>
    </location>
</feature>
<feature type="region of interest" description="Disordered" evidence="1">
    <location>
        <begin position="62"/>
        <end position="85"/>
    </location>
</feature>
<evidence type="ECO:0000256" key="1">
    <source>
        <dbReference type="SAM" id="MobiDB-lite"/>
    </source>
</evidence>
<comment type="caution">
    <text evidence="2">The sequence shown here is derived from an EMBL/GenBank/DDBJ whole genome shotgun (WGS) entry which is preliminary data.</text>
</comment>
<protein>
    <submittedName>
        <fullName evidence="2">Uncharacterized protein</fullName>
    </submittedName>
</protein>
<accession>A0A4Y2X3B0</accession>
<dbReference type="EMBL" id="BGPR01070061">
    <property type="protein sequence ID" value="GBO43576.1"/>
    <property type="molecule type" value="Genomic_DNA"/>
</dbReference>
<evidence type="ECO:0000313" key="2">
    <source>
        <dbReference type="EMBL" id="GBO43576.1"/>
    </source>
</evidence>
<feature type="non-terminal residue" evidence="2">
    <location>
        <position position="138"/>
    </location>
</feature>
<sequence length="138" mass="15655">MHCQERHSVVDGPEEHGAFGNMKKNQKSTGEPWVGVGNKELQMAEHQTQSSGKVLKQHEGYFWDGPRNFEPRSDDEDDTCAATPSPNFHAINGRQFAHYGRFSVPQAPYMAYLYWNRVSNPEPFDPKAETLPQGHRGL</sequence>
<feature type="compositionally biased region" description="Basic and acidic residues" evidence="1">
    <location>
        <begin position="1"/>
        <end position="17"/>
    </location>
</feature>
<feature type="region of interest" description="Disordered" evidence="1">
    <location>
        <begin position="1"/>
        <end position="34"/>
    </location>
</feature>
<name>A0A4Y2X3B0_ARAVE</name>
<organism evidence="2 3">
    <name type="scientific">Araneus ventricosus</name>
    <name type="common">Orbweaver spider</name>
    <name type="synonym">Epeira ventricosa</name>
    <dbReference type="NCBI Taxonomy" id="182803"/>
    <lineage>
        <taxon>Eukaryota</taxon>
        <taxon>Metazoa</taxon>
        <taxon>Ecdysozoa</taxon>
        <taxon>Arthropoda</taxon>
        <taxon>Chelicerata</taxon>
        <taxon>Arachnida</taxon>
        <taxon>Araneae</taxon>
        <taxon>Araneomorphae</taxon>
        <taxon>Entelegynae</taxon>
        <taxon>Araneoidea</taxon>
        <taxon>Araneidae</taxon>
        <taxon>Araneus</taxon>
    </lineage>
</organism>
<evidence type="ECO:0000313" key="3">
    <source>
        <dbReference type="Proteomes" id="UP000499080"/>
    </source>
</evidence>
<reference evidence="2 3" key="1">
    <citation type="journal article" date="2019" name="Sci. Rep.">
        <title>Orb-weaving spider Araneus ventricosus genome elucidates the spidroin gene catalogue.</title>
        <authorList>
            <person name="Kono N."/>
            <person name="Nakamura H."/>
            <person name="Ohtoshi R."/>
            <person name="Moran D.A.P."/>
            <person name="Shinohara A."/>
            <person name="Yoshida Y."/>
            <person name="Fujiwara M."/>
            <person name="Mori M."/>
            <person name="Tomita M."/>
            <person name="Arakawa K."/>
        </authorList>
    </citation>
    <scope>NUCLEOTIDE SEQUENCE [LARGE SCALE GENOMIC DNA]</scope>
</reference>
<dbReference type="Proteomes" id="UP000499080">
    <property type="component" value="Unassembled WGS sequence"/>
</dbReference>